<feature type="non-terminal residue" evidence="1">
    <location>
        <position position="1"/>
    </location>
</feature>
<dbReference type="Proteomes" id="UP000626109">
    <property type="component" value="Unassembled WGS sequence"/>
</dbReference>
<organism evidence="1 2">
    <name type="scientific">Polarella glacialis</name>
    <name type="common">Dinoflagellate</name>
    <dbReference type="NCBI Taxonomy" id="89957"/>
    <lineage>
        <taxon>Eukaryota</taxon>
        <taxon>Sar</taxon>
        <taxon>Alveolata</taxon>
        <taxon>Dinophyceae</taxon>
        <taxon>Suessiales</taxon>
        <taxon>Suessiaceae</taxon>
        <taxon>Polarella</taxon>
    </lineage>
</organism>
<feature type="non-terminal residue" evidence="1">
    <location>
        <position position="190"/>
    </location>
</feature>
<accession>A0A813J7J2</accession>
<evidence type="ECO:0000313" key="2">
    <source>
        <dbReference type="Proteomes" id="UP000626109"/>
    </source>
</evidence>
<dbReference type="AlphaFoldDB" id="A0A813J7J2"/>
<sequence>ELLMADSSLMELQKEVNGLLGLGDESAKGEVELCETPRFALADEEAWKSHLASQGFVVIAAAATKQELQHAWMLLWDFIEASDQSGRTRRSDVNSWQDSNLKDVGWPAGKEDGLLHDRGIGQAELLWYIRGLKSVRDVFGAIWQTKQLVTSFDGAGVFRPFGRNDSWRTTKKTWHHVDQAHTKIGLHCIQ</sequence>
<evidence type="ECO:0000313" key="1">
    <source>
        <dbReference type="EMBL" id="CAE8668676.1"/>
    </source>
</evidence>
<dbReference type="PANTHER" id="PTHR31630">
    <property type="entry name" value="PHYTANOYL-COA DIOXYGENASE-RELATED-RELATED"/>
    <property type="match status" value="1"/>
</dbReference>
<proteinExistence type="predicted"/>
<gene>
    <name evidence="1" type="ORF">PGLA2088_LOCUS16985</name>
</gene>
<dbReference type="EMBL" id="CAJNNW010021975">
    <property type="protein sequence ID" value="CAE8668676.1"/>
    <property type="molecule type" value="Genomic_DNA"/>
</dbReference>
<protein>
    <submittedName>
        <fullName evidence="1">Uncharacterized protein</fullName>
    </submittedName>
</protein>
<reference evidence="1" key="1">
    <citation type="submission" date="2021-02" db="EMBL/GenBank/DDBJ databases">
        <authorList>
            <person name="Dougan E. K."/>
            <person name="Rhodes N."/>
            <person name="Thang M."/>
            <person name="Chan C."/>
        </authorList>
    </citation>
    <scope>NUCLEOTIDE SEQUENCE</scope>
</reference>
<comment type="caution">
    <text evidence="1">The sequence shown here is derived from an EMBL/GenBank/DDBJ whole genome shotgun (WGS) entry which is preliminary data.</text>
</comment>
<name>A0A813J7J2_POLGL</name>
<dbReference type="PANTHER" id="PTHR31630:SF10">
    <property type="entry name" value="PHYTANOYL-COA DIOXYGENASE"/>
    <property type="match status" value="1"/>
</dbReference>